<name>A0AAJ6Z5P7_PAPXU</name>
<dbReference type="AlphaFoldDB" id="A0AAJ6Z5P7"/>
<evidence type="ECO:0000256" key="1">
    <source>
        <dbReference type="SAM" id="MobiDB-lite"/>
    </source>
</evidence>
<sequence length="168" mass="18256">MSTLIGVIRGTTGRLASTTPSSPERPASATSVQASAADRIIDAIRSINIPKGLYRVRKFTKYRNCWRHCLLFPVENNIHIQVCGFTTPKYVGGGGRNLSAREVHACCLLITFLLLFARPSAINIGDVRQHDHLIDTQGNPATSLHTGQDDVPSTGIKSQKDGLHEAPI</sequence>
<dbReference type="Proteomes" id="UP000694872">
    <property type="component" value="Unplaced"/>
</dbReference>
<dbReference type="KEGG" id="pxu:106116472"/>
<dbReference type="RefSeq" id="XP_013165793.1">
    <property type="nucleotide sequence ID" value="XM_013310339.1"/>
</dbReference>
<feature type="region of interest" description="Disordered" evidence="1">
    <location>
        <begin position="9"/>
        <end position="33"/>
    </location>
</feature>
<feature type="region of interest" description="Disordered" evidence="1">
    <location>
        <begin position="136"/>
        <end position="168"/>
    </location>
</feature>
<organism evidence="2">
    <name type="scientific">Papilio xuthus</name>
    <name type="common">Asian swallowtail butterfly</name>
    <dbReference type="NCBI Taxonomy" id="66420"/>
    <lineage>
        <taxon>Eukaryota</taxon>
        <taxon>Metazoa</taxon>
        <taxon>Ecdysozoa</taxon>
        <taxon>Arthropoda</taxon>
        <taxon>Hexapoda</taxon>
        <taxon>Insecta</taxon>
        <taxon>Pterygota</taxon>
        <taxon>Neoptera</taxon>
        <taxon>Endopterygota</taxon>
        <taxon>Lepidoptera</taxon>
        <taxon>Glossata</taxon>
        <taxon>Ditrysia</taxon>
        <taxon>Papilionoidea</taxon>
        <taxon>Papilionidae</taxon>
        <taxon>Papilioninae</taxon>
        <taxon>Papilio</taxon>
    </lineage>
</organism>
<gene>
    <name evidence="2" type="primary">LOC106116472</name>
</gene>
<evidence type="ECO:0000313" key="2">
    <source>
        <dbReference type="RefSeq" id="XP_013165793.1"/>
    </source>
</evidence>
<feature type="compositionally biased region" description="Basic and acidic residues" evidence="1">
    <location>
        <begin position="158"/>
        <end position="168"/>
    </location>
</feature>
<proteinExistence type="predicted"/>
<accession>A0AAJ6Z5P7</accession>
<feature type="compositionally biased region" description="Polar residues" evidence="1">
    <location>
        <begin position="14"/>
        <end position="33"/>
    </location>
</feature>
<feature type="compositionally biased region" description="Polar residues" evidence="1">
    <location>
        <begin position="136"/>
        <end position="146"/>
    </location>
</feature>
<protein>
    <submittedName>
        <fullName evidence="2">Uncharacterized protein LOC106116472</fullName>
    </submittedName>
</protein>
<dbReference type="GeneID" id="106116472"/>
<reference evidence="2" key="1">
    <citation type="submission" date="2025-08" db="UniProtKB">
        <authorList>
            <consortium name="RefSeq"/>
        </authorList>
    </citation>
    <scope>IDENTIFICATION</scope>
</reference>